<dbReference type="EMBL" id="JAUKUD010000006">
    <property type="protein sequence ID" value="KAK0741096.1"/>
    <property type="molecule type" value="Genomic_DNA"/>
</dbReference>
<evidence type="ECO:0000313" key="4">
    <source>
        <dbReference type="Proteomes" id="UP001172155"/>
    </source>
</evidence>
<reference evidence="3" key="1">
    <citation type="submission" date="2023-06" db="EMBL/GenBank/DDBJ databases">
        <title>Genome-scale phylogeny and comparative genomics of the fungal order Sordariales.</title>
        <authorList>
            <consortium name="Lawrence Berkeley National Laboratory"/>
            <person name="Hensen N."/>
            <person name="Bonometti L."/>
            <person name="Westerberg I."/>
            <person name="Brannstrom I.O."/>
            <person name="Guillou S."/>
            <person name="Cros-Aarteil S."/>
            <person name="Calhoun S."/>
            <person name="Haridas S."/>
            <person name="Kuo A."/>
            <person name="Mondo S."/>
            <person name="Pangilinan J."/>
            <person name="Riley R."/>
            <person name="LaButti K."/>
            <person name="Andreopoulos B."/>
            <person name="Lipzen A."/>
            <person name="Chen C."/>
            <person name="Yanf M."/>
            <person name="Daum C."/>
            <person name="Ng V."/>
            <person name="Clum A."/>
            <person name="Steindorff A."/>
            <person name="Ohm R."/>
            <person name="Martin F."/>
            <person name="Silar P."/>
            <person name="Natvig D."/>
            <person name="Lalanne C."/>
            <person name="Gautier V."/>
            <person name="Ament-velasquez S.L."/>
            <person name="Kruys A."/>
            <person name="Hutchinson M.I."/>
            <person name="Powell A.J."/>
            <person name="Barry K."/>
            <person name="Miller A.N."/>
            <person name="Grigoriev I.V."/>
            <person name="Debuchy R."/>
            <person name="Gladieux P."/>
            <person name="Thoren M.H."/>
            <person name="Johannesson H."/>
        </authorList>
    </citation>
    <scope>NUCLEOTIDE SEQUENCE</scope>
    <source>
        <strain evidence="3">SMH3187-1</strain>
    </source>
</reference>
<accession>A0AA40EKM0</accession>
<dbReference type="Pfam" id="PF26061">
    <property type="entry name" value="DUF8021"/>
    <property type="match status" value="1"/>
</dbReference>
<evidence type="ECO:0000259" key="2">
    <source>
        <dbReference type="Pfam" id="PF26061"/>
    </source>
</evidence>
<keyword evidence="1" id="KW-0732">Signal</keyword>
<evidence type="ECO:0000313" key="3">
    <source>
        <dbReference type="EMBL" id="KAK0741096.1"/>
    </source>
</evidence>
<proteinExistence type="predicted"/>
<feature type="signal peptide" evidence="1">
    <location>
        <begin position="1"/>
        <end position="17"/>
    </location>
</feature>
<feature type="chain" id="PRO_5041261881" description="DUF8021 domain-containing protein" evidence="1">
    <location>
        <begin position="18"/>
        <end position="266"/>
    </location>
</feature>
<sequence length="266" mass="28096">MILPLLALAALAGQALADCTRSQLQALTANYLLAQATGNLSLLPTSTTNPLTYIENDKPASLTNNSALLATPLTLKFNLTLHDPLLCASFIEFNAASPSTPYVVLVRLSAASTTNTTALTLTKIDAVITSPGDWVFNATAHLAYALSESWSPIPASSPLRTPRAALQRAADAYLDQWFNSTLPVPLGTPCARLEGGTYTGARNASANTCAMPAFPMPVDVKGRRYVVDEEMGSVGVLNGFPFLEKTLGPGEWTPSGNLFRVEGGLV</sequence>
<feature type="domain" description="DUF8021" evidence="2">
    <location>
        <begin position="160"/>
        <end position="265"/>
    </location>
</feature>
<dbReference type="Proteomes" id="UP001172155">
    <property type="component" value="Unassembled WGS sequence"/>
</dbReference>
<comment type="caution">
    <text evidence="3">The sequence shown here is derived from an EMBL/GenBank/DDBJ whole genome shotgun (WGS) entry which is preliminary data.</text>
</comment>
<dbReference type="InterPro" id="IPR058334">
    <property type="entry name" value="DUF8021"/>
</dbReference>
<keyword evidence="4" id="KW-1185">Reference proteome</keyword>
<dbReference type="AlphaFoldDB" id="A0AA40EKM0"/>
<organism evidence="3 4">
    <name type="scientific">Schizothecium vesticola</name>
    <dbReference type="NCBI Taxonomy" id="314040"/>
    <lineage>
        <taxon>Eukaryota</taxon>
        <taxon>Fungi</taxon>
        <taxon>Dikarya</taxon>
        <taxon>Ascomycota</taxon>
        <taxon>Pezizomycotina</taxon>
        <taxon>Sordariomycetes</taxon>
        <taxon>Sordariomycetidae</taxon>
        <taxon>Sordariales</taxon>
        <taxon>Schizotheciaceae</taxon>
        <taxon>Schizothecium</taxon>
    </lineage>
</organism>
<name>A0AA40EKM0_9PEZI</name>
<feature type="non-terminal residue" evidence="3">
    <location>
        <position position="266"/>
    </location>
</feature>
<evidence type="ECO:0000256" key="1">
    <source>
        <dbReference type="SAM" id="SignalP"/>
    </source>
</evidence>
<gene>
    <name evidence="3" type="ORF">B0T18DRAFT_449559</name>
</gene>
<protein>
    <recommendedName>
        <fullName evidence="2">DUF8021 domain-containing protein</fullName>
    </recommendedName>
</protein>